<proteinExistence type="predicted"/>
<evidence type="ECO:0000313" key="5">
    <source>
        <dbReference type="Proteomes" id="UP000622580"/>
    </source>
</evidence>
<dbReference type="GO" id="GO:0003677">
    <property type="term" value="F:DNA binding"/>
    <property type="evidence" value="ECO:0007669"/>
    <property type="project" value="InterPro"/>
</dbReference>
<dbReference type="PANTHER" id="PTHR30173:SF36">
    <property type="entry name" value="ECF RNA POLYMERASE SIGMA FACTOR SIGJ"/>
    <property type="match status" value="1"/>
</dbReference>
<dbReference type="NCBIfam" id="TIGR02937">
    <property type="entry name" value="sigma70-ECF"/>
    <property type="match status" value="1"/>
</dbReference>
<dbReference type="Gene3D" id="1.10.10.10">
    <property type="entry name" value="Winged helix-like DNA-binding domain superfamily/Winged helix DNA-binding domain"/>
    <property type="match status" value="1"/>
</dbReference>
<dbReference type="GO" id="GO:0016987">
    <property type="term" value="F:sigma factor activity"/>
    <property type="evidence" value="ECO:0007669"/>
    <property type="project" value="InterPro"/>
</dbReference>
<dbReference type="Pfam" id="PF04542">
    <property type="entry name" value="Sigma70_r2"/>
    <property type="match status" value="1"/>
</dbReference>
<dbReference type="SUPFAM" id="SSF88659">
    <property type="entry name" value="Sigma3 and sigma4 domains of RNA polymerase sigma factors"/>
    <property type="match status" value="1"/>
</dbReference>
<dbReference type="InterPro" id="IPR013324">
    <property type="entry name" value="RNA_pol_sigma_r3/r4-like"/>
</dbReference>
<dbReference type="SUPFAM" id="SSF54427">
    <property type="entry name" value="NTF2-like"/>
    <property type="match status" value="1"/>
</dbReference>
<dbReference type="InterPro" id="IPR032710">
    <property type="entry name" value="NTF2-like_dom_sf"/>
</dbReference>
<dbReference type="InterPro" id="IPR007627">
    <property type="entry name" value="RNA_pol_sigma70_r2"/>
</dbReference>
<comment type="subunit">
    <text evidence="1">Interacts transiently with the RNA polymerase catalytic core formed by RpoA, RpoB, RpoC and RpoZ (2 alpha, 1 beta, 1 beta' and 1 omega subunit) to form the RNA polymerase holoenzyme that can initiate transcription.</text>
</comment>
<dbReference type="InterPro" id="IPR013325">
    <property type="entry name" value="RNA_pol_sigma_r2"/>
</dbReference>
<dbReference type="Proteomes" id="UP000622580">
    <property type="component" value="Unassembled WGS sequence"/>
</dbReference>
<dbReference type="PANTHER" id="PTHR30173">
    <property type="entry name" value="SIGMA 19 FACTOR"/>
    <property type="match status" value="1"/>
</dbReference>
<evidence type="ECO:0000313" key="4">
    <source>
        <dbReference type="EMBL" id="MBR7620671.1"/>
    </source>
</evidence>
<dbReference type="Pfam" id="PF08281">
    <property type="entry name" value="Sigma70_r4_2"/>
    <property type="match status" value="1"/>
</dbReference>
<sequence length="284" mass="31188">MTDTDAFEAQRPRLTRLAYRMLGSVAEAQDVVQDAWLRWMRAGEEVADPAAWLVRVTSRLCIDRLRAAKTQRAAYRGPWLPEPLIEELSVDPVERAEDVSVAFLLALERLSPLERAVFLLHDVFDEDYAEVAQTLGKTEPAVRQLATRARAHVKDTRPRFTVSQEDAAKLAAAFMMAAAQGDMAALAAVLAEDAVMVTDGGGKRSAALRPLIGREDIVRLLEGLAWRGDTGALSFRAVRINGYPGLILEREDGTSTVAFQPGEDGKLAGIYMVRNPDKLGHVAH</sequence>
<accession>A0A941HX38</accession>
<protein>
    <submittedName>
        <fullName evidence="4">RNA polymerase sigma factor SigJ</fullName>
    </submittedName>
</protein>
<dbReference type="EMBL" id="JAGSGD010000001">
    <property type="protein sequence ID" value="MBR7620671.1"/>
    <property type="molecule type" value="Genomic_DNA"/>
</dbReference>
<dbReference type="AlphaFoldDB" id="A0A941HX38"/>
<dbReference type="InterPro" id="IPR052704">
    <property type="entry name" value="ECF_Sigma-70_Domain"/>
</dbReference>
<evidence type="ECO:0000256" key="1">
    <source>
        <dbReference type="ARBA" id="ARBA00011344"/>
    </source>
</evidence>
<organism evidence="4 5">
    <name type="scientific">Phenylobacterium glaciei</name>
    <dbReference type="NCBI Taxonomy" id="2803784"/>
    <lineage>
        <taxon>Bacteria</taxon>
        <taxon>Pseudomonadati</taxon>
        <taxon>Pseudomonadota</taxon>
        <taxon>Alphaproteobacteria</taxon>
        <taxon>Caulobacterales</taxon>
        <taxon>Caulobacteraceae</taxon>
        <taxon>Phenylobacterium</taxon>
    </lineage>
</organism>
<dbReference type="RefSeq" id="WP_215341400.1">
    <property type="nucleotide sequence ID" value="NZ_JAGSGD010000001.1"/>
</dbReference>
<feature type="domain" description="RNA polymerase sigma factor 70 region 4 type 2" evidence="3">
    <location>
        <begin position="102"/>
        <end position="152"/>
    </location>
</feature>
<dbReference type="Gene3D" id="1.10.1740.10">
    <property type="match status" value="1"/>
</dbReference>
<keyword evidence="5" id="KW-1185">Reference proteome</keyword>
<dbReference type="NCBIfam" id="NF007214">
    <property type="entry name" value="PRK09636.1"/>
    <property type="match status" value="1"/>
</dbReference>
<dbReference type="InterPro" id="IPR013249">
    <property type="entry name" value="RNA_pol_sigma70_r4_t2"/>
</dbReference>
<dbReference type="InterPro" id="IPR014284">
    <property type="entry name" value="RNA_pol_sigma-70_dom"/>
</dbReference>
<comment type="caution">
    <text evidence="4">The sequence shown here is derived from an EMBL/GenBank/DDBJ whole genome shotgun (WGS) entry which is preliminary data.</text>
</comment>
<gene>
    <name evidence="4" type="primary">sigJ</name>
    <name evidence="4" type="ORF">JKL49_14860</name>
</gene>
<evidence type="ECO:0000259" key="3">
    <source>
        <dbReference type="Pfam" id="PF08281"/>
    </source>
</evidence>
<reference evidence="4" key="1">
    <citation type="submission" date="2021-04" db="EMBL/GenBank/DDBJ databases">
        <title>Draft genome assembly of strain Phenylobacterium sp. 20VBR1 using MiniION and Illumina platforms.</title>
        <authorList>
            <person name="Thomas F.A."/>
            <person name="Krishnan K.P."/>
            <person name="Sinha R.K."/>
        </authorList>
    </citation>
    <scope>NUCLEOTIDE SEQUENCE</scope>
    <source>
        <strain evidence="4">20VBR1</strain>
    </source>
</reference>
<dbReference type="GO" id="GO:0006352">
    <property type="term" value="P:DNA-templated transcription initiation"/>
    <property type="evidence" value="ECO:0007669"/>
    <property type="project" value="InterPro"/>
</dbReference>
<feature type="domain" description="RNA polymerase sigma-70 region 2" evidence="2">
    <location>
        <begin position="7"/>
        <end position="69"/>
    </location>
</feature>
<name>A0A941HX38_9CAUL</name>
<evidence type="ECO:0000259" key="2">
    <source>
        <dbReference type="Pfam" id="PF04542"/>
    </source>
</evidence>
<dbReference type="SUPFAM" id="SSF88946">
    <property type="entry name" value="Sigma2 domain of RNA polymerase sigma factors"/>
    <property type="match status" value="1"/>
</dbReference>
<dbReference type="Gene3D" id="3.10.450.50">
    <property type="match status" value="1"/>
</dbReference>
<dbReference type="InterPro" id="IPR036388">
    <property type="entry name" value="WH-like_DNA-bd_sf"/>
</dbReference>